<keyword evidence="3" id="KW-1185">Reference proteome</keyword>
<evidence type="ECO:0000259" key="1">
    <source>
        <dbReference type="PROSITE" id="PS50076"/>
    </source>
</evidence>
<dbReference type="OrthoDB" id="445556at2759"/>
<accession>A0A1J9S431</accession>
<dbReference type="SUPFAM" id="SSF46565">
    <property type="entry name" value="Chaperone J-domain"/>
    <property type="match status" value="1"/>
</dbReference>
<dbReference type="AlphaFoldDB" id="A0A1J9S431"/>
<organism evidence="2 3">
    <name type="scientific">Diplodia corticola</name>
    <dbReference type="NCBI Taxonomy" id="236234"/>
    <lineage>
        <taxon>Eukaryota</taxon>
        <taxon>Fungi</taxon>
        <taxon>Dikarya</taxon>
        <taxon>Ascomycota</taxon>
        <taxon>Pezizomycotina</taxon>
        <taxon>Dothideomycetes</taxon>
        <taxon>Dothideomycetes incertae sedis</taxon>
        <taxon>Botryosphaeriales</taxon>
        <taxon>Botryosphaeriaceae</taxon>
        <taxon>Diplodia</taxon>
    </lineage>
</organism>
<dbReference type="Proteomes" id="UP000183809">
    <property type="component" value="Unassembled WGS sequence"/>
</dbReference>
<feature type="domain" description="J" evidence="1">
    <location>
        <begin position="79"/>
        <end position="151"/>
    </location>
</feature>
<proteinExistence type="predicted"/>
<evidence type="ECO:0000313" key="2">
    <source>
        <dbReference type="EMBL" id="OJD34748.1"/>
    </source>
</evidence>
<dbReference type="CDD" id="cd06257">
    <property type="entry name" value="DnaJ"/>
    <property type="match status" value="1"/>
</dbReference>
<dbReference type="EMBL" id="MNUE01000021">
    <property type="protein sequence ID" value="OJD34748.1"/>
    <property type="molecule type" value="Genomic_DNA"/>
</dbReference>
<comment type="caution">
    <text evidence="2">The sequence shown here is derived from an EMBL/GenBank/DDBJ whole genome shotgun (WGS) entry which is preliminary data.</text>
</comment>
<dbReference type="SMART" id="SM00271">
    <property type="entry name" value="DnaJ"/>
    <property type="match status" value="1"/>
</dbReference>
<reference evidence="2 3" key="1">
    <citation type="submission" date="2016-10" db="EMBL/GenBank/DDBJ databases">
        <title>Proteomics and genomics reveal pathogen-plant mechanisms compatible with a hemibiotrophic lifestyle of Diplodia corticola.</title>
        <authorList>
            <person name="Fernandes I."/>
            <person name="De Jonge R."/>
            <person name="Van De Peer Y."/>
            <person name="Devreese B."/>
            <person name="Alves A."/>
            <person name="Esteves A.C."/>
        </authorList>
    </citation>
    <scope>NUCLEOTIDE SEQUENCE [LARGE SCALE GENOMIC DNA]</scope>
    <source>
        <strain evidence="2 3">CBS 112549</strain>
    </source>
</reference>
<dbReference type="InterPro" id="IPR036869">
    <property type="entry name" value="J_dom_sf"/>
</dbReference>
<evidence type="ECO:0000313" key="3">
    <source>
        <dbReference type="Proteomes" id="UP000183809"/>
    </source>
</evidence>
<dbReference type="GeneID" id="31012986"/>
<dbReference type="InterPro" id="IPR001623">
    <property type="entry name" value="DnaJ_domain"/>
</dbReference>
<protein>
    <submittedName>
        <fullName evidence="2">Hsp40 co-chaperone</fullName>
    </submittedName>
</protein>
<dbReference type="Pfam" id="PF00226">
    <property type="entry name" value="DnaJ"/>
    <property type="match status" value="1"/>
</dbReference>
<name>A0A1J9S431_9PEZI</name>
<gene>
    <name evidence="2" type="ORF">BKCO1_2100069</name>
</gene>
<dbReference type="RefSeq" id="XP_020131008.1">
    <property type="nucleotide sequence ID" value="XM_020272726.1"/>
</dbReference>
<dbReference type="STRING" id="236234.A0A1J9S431"/>
<sequence length="303" mass="34289">MLIKKPGLLLSSYQGVQCACPPTKSSNASSPARHRRHHPLHIRTRTRTYAHVAGADANGSCDSEHFPWPPSAIQGRLPTPYEIFRLKKGSPYNKRAFYELVKVYHPDRPLPSHVRSDLCPHPVRLERYRLIVAAHTVLSDPSKRTAYDRWGAGWGSARDISPPPYDRPYKWTPGEDPTANATWEDWERWYNRDQKSDQHPIFLSNGAFVGLVVLAAALGGYGQATRAGQWGNTMVEQRDIVHAETSRELKRVRQAAMACGDREQRIQSFLRSRDIATQTEEAYRKLLPYQEVCSSEGVKGAEC</sequence>
<dbReference type="Gene3D" id="1.10.287.110">
    <property type="entry name" value="DnaJ domain"/>
    <property type="match status" value="1"/>
</dbReference>
<dbReference type="PROSITE" id="PS50076">
    <property type="entry name" value="DNAJ_2"/>
    <property type="match status" value="1"/>
</dbReference>